<dbReference type="GO" id="GO:0016020">
    <property type="term" value="C:membrane"/>
    <property type="evidence" value="ECO:0007669"/>
    <property type="project" value="UniProtKB-SubCell"/>
</dbReference>
<comment type="function">
    <text evidence="1 7">May be involved in both secretory and endocytic intracellular trafficking in the endosomal/prevacuolar compartments.</text>
</comment>
<feature type="transmembrane region" description="Helical" evidence="7">
    <location>
        <begin position="57"/>
        <end position="75"/>
    </location>
</feature>
<keyword evidence="5 7" id="KW-1133">Transmembrane helix</keyword>
<dbReference type="PANTHER" id="PTHR19317">
    <property type="entry name" value="PRENYLATED RAB ACCEPTOR 1-RELATED"/>
    <property type="match status" value="1"/>
</dbReference>
<comment type="similarity">
    <text evidence="3 7">Belongs to the PRA1 family.</text>
</comment>
<comment type="subcellular location">
    <subcellularLocation>
        <location evidence="2">Endomembrane system</location>
        <topology evidence="2">Multi-pass membrane protein</topology>
    </subcellularLocation>
    <subcellularLocation>
        <location evidence="7">Membrane</location>
        <topology evidence="7">Multi-pass membrane protein</topology>
    </subcellularLocation>
</comment>
<dbReference type="GO" id="GO:0005794">
    <property type="term" value="C:Golgi apparatus"/>
    <property type="evidence" value="ECO:0007669"/>
    <property type="project" value="TreeGrafter"/>
</dbReference>
<evidence type="ECO:0000256" key="6">
    <source>
        <dbReference type="ARBA" id="ARBA00023136"/>
    </source>
</evidence>
<dbReference type="GO" id="GO:0005783">
    <property type="term" value="C:endoplasmic reticulum"/>
    <property type="evidence" value="ECO:0007669"/>
    <property type="project" value="TreeGrafter"/>
</dbReference>
<sequence>MSSATPPRYTFLSRATSPSSVFFATRRPWRQFVELSSFARPYTLGEATLRIKRNLPYFRVNYALIVLLVLFLSILWHPLSMIVFLVIFVAWFFLYFNRDEPLVVFSRTIDDRIVLGMLSVVTLVALALTSVWLNVLVSLMIGFAIVLIHAVFRGIDDLYMDEQEVGDGGLLSVVGSPTRGGYARI</sequence>
<feature type="transmembrane region" description="Helical" evidence="7">
    <location>
        <begin position="135"/>
        <end position="152"/>
    </location>
</feature>
<keyword evidence="9" id="KW-1185">Reference proteome</keyword>
<evidence type="ECO:0000313" key="9">
    <source>
        <dbReference type="Proteomes" id="UP001159364"/>
    </source>
</evidence>
<feature type="transmembrane region" description="Helical" evidence="7">
    <location>
        <begin position="109"/>
        <end position="129"/>
    </location>
</feature>
<protein>
    <recommendedName>
        <fullName evidence="7">PRA1 family protein</fullName>
    </recommendedName>
</protein>
<gene>
    <name evidence="8" type="ORF">K2173_025713</name>
</gene>
<evidence type="ECO:0000256" key="5">
    <source>
        <dbReference type="ARBA" id="ARBA00022989"/>
    </source>
</evidence>
<evidence type="ECO:0000256" key="2">
    <source>
        <dbReference type="ARBA" id="ARBA00004127"/>
    </source>
</evidence>
<evidence type="ECO:0000256" key="3">
    <source>
        <dbReference type="ARBA" id="ARBA00006483"/>
    </source>
</evidence>
<dbReference type="EMBL" id="JAIWQS010000012">
    <property type="protein sequence ID" value="KAJ8749518.1"/>
    <property type="molecule type" value="Genomic_DNA"/>
</dbReference>
<dbReference type="AlphaFoldDB" id="A0AAV8SBG5"/>
<evidence type="ECO:0000256" key="1">
    <source>
        <dbReference type="ARBA" id="ARBA00002501"/>
    </source>
</evidence>
<dbReference type="Proteomes" id="UP001159364">
    <property type="component" value="Linkage Group LG12"/>
</dbReference>
<organism evidence="8 9">
    <name type="scientific">Erythroxylum novogranatense</name>
    <dbReference type="NCBI Taxonomy" id="1862640"/>
    <lineage>
        <taxon>Eukaryota</taxon>
        <taxon>Viridiplantae</taxon>
        <taxon>Streptophyta</taxon>
        <taxon>Embryophyta</taxon>
        <taxon>Tracheophyta</taxon>
        <taxon>Spermatophyta</taxon>
        <taxon>Magnoliopsida</taxon>
        <taxon>eudicotyledons</taxon>
        <taxon>Gunneridae</taxon>
        <taxon>Pentapetalae</taxon>
        <taxon>rosids</taxon>
        <taxon>fabids</taxon>
        <taxon>Malpighiales</taxon>
        <taxon>Erythroxylaceae</taxon>
        <taxon>Erythroxylum</taxon>
    </lineage>
</organism>
<keyword evidence="7" id="KW-0813">Transport</keyword>
<dbReference type="InterPro" id="IPR004895">
    <property type="entry name" value="Prenylated_rab_accept_PRA1"/>
</dbReference>
<keyword evidence="4 7" id="KW-0812">Transmembrane</keyword>
<name>A0AAV8SBG5_9ROSI</name>
<evidence type="ECO:0000313" key="8">
    <source>
        <dbReference type="EMBL" id="KAJ8749518.1"/>
    </source>
</evidence>
<dbReference type="GO" id="GO:0016192">
    <property type="term" value="P:vesicle-mediated transport"/>
    <property type="evidence" value="ECO:0007669"/>
    <property type="project" value="TreeGrafter"/>
</dbReference>
<dbReference type="Pfam" id="PF03208">
    <property type="entry name" value="PRA1"/>
    <property type="match status" value="1"/>
</dbReference>
<comment type="caution">
    <text evidence="8">The sequence shown here is derived from an EMBL/GenBank/DDBJ whole genome shotgun (WGS) entry which is preliminary data.</text>
</comment>
<evidence type="ECO:0000256" key="4">
    <source>
        <dbReference type="ARBA" id="ARBA00022692"/>
    </source>
</evidence>
<evidence type="ECO:0000256" key="7">
    <source>
        <dbReference type="RuleBase" id="RU363107"/>
    </source>
</evidence>
<proteinExistence type="inferred from homology"/>
<reference evidence="8 9" key="1">
    <citation type="submission" date="2021-09" db="EMBL/GenBank/DDBJ databases">
        <title>Genomic insights and catalytic innovation underlie evolution of tropane alkaloids biosynthesis.</title>
        <authorList>
            <person name="Wang Y.-J."/>
            <person name="Tian T."/>
            <person name="Huang J.-P."/>
            <person name="Huang S.-X."/>
        </authorList>
    </citation>
    <scope>NUCLEOTIDE SEQUENCE [LARGE SCALE GENOMIC DNA]</scope>
    <source>
        <strain evidence="8">KIB-2018</strain>
        <tissue evidence="8">Leaf</tissue>
    </source>
</reference>
<accession>A0AAV8SBG5</accession>
<dbReference type="PANTHER" id="PTHR19317:SF84">
    <property type="entry name" value="PRA1 FAMILY PROTEIN"/>
    <property type="match status" value="1"/>
</dbReference>
<keyword evidence="6 7" id="KW-0472">Membrane</keyword>